<gene>
    <name evidence="2" type="ORF">PITCH_A450009</name>
</gene>
<evidence type="ECO:0008006" key="3">
    <source>
        <dbReference type="Google" id="ProtNLM"/>
    </source>
</evidence>
<dbReference type="EMBL" id="OJIN01000187">
    <property type="protein sequence ID" value="SPD75161.1"/>
    <property type="molecule type" value="Genomic_DNA"/>
</dbReference>
<name>A0A445N0N7_9BACT</name>
<protein>
    <recommendedName>
        <fullName evidence="3">VanZ-like domain-containing protein</fullName>
    </recommendedName>
</protein>
<accession>A0A445N0N7</accession>
<sequence length="136" mass="15078">MVAGYQEYVLKKIKKAFIPTLMQVVWILSVVLVAYLSLAPKIPFPTNIEGIDKVYHSLAYLWLAAIPFLGFRRLGMALISAFLMIPLGIALEYGQRFLAMGRYFSTGDMIANLIGVVAGIMLGMLFKARLTIGFQG</sequence>
<organism evidence="2">
    <name type="scientific">uncultured Desulfobacterium sp</name>
    <dbReference type="NCBI Taxonomy" id="201089"/>
    <lineage>
        <taxon>Bacteria</taxon>
        <taxon>Pseudomonadati</taxon>
        <taxon>Thermodesulfobacteriota</taxon>
        <taxon>Desulfobacteria</taxon>
        <taxon>Desulfobacterales</taxon>
        <taxon>Desulfobacteriaceae</taxon>
        <taxon>Desulfobacterium</taxon>
        <taxon>environmental samples</taxon>
    </lineage>
</organism>
<reference evidence="2" key="1">
    <citation type="submission" date="2018-01" db="EMBL/GenBank/DDBJ databases">
        <authorList>
            <person name="Regsiter A."/>
            <person name="William W."/>
        </authorList>
    </citation>
    <scope>NUCLEOTIDE SEQUENCE</scope>
    <source>
        <strain evidence="2">TRIP AH-1</strain>
    </source>
</reference>
<dbReference type="PANTHER" id="PTHR28008">
    <property type="entry name" value="DOMAIN PROTEIN, PUTATIVE (AFU_ORTHOLOGUE AFUA_3G10980)-RELATED"/>
    <property type="match status" value="1"/>
</dbReference>
<keyword evidence="1" id="KW-1133">Transmembrane helix</keyword>
<proteinExistence type="predicted"/>
<feature type="transmembrane region" description="Helical" evidence="1">
    <location>
        <begin position="16"/>
        <end position="38"/>
    </location>
</feature>
<evidence type="ECO:0000313" key="2">
    <source>
        <dbReference type="EMBL" id="SPD75161.1"/>
    </source>
</evidence>
<keyword evidence="1" id="KW-0812">Transmembrane</keyword>
<dbReference type="PANTHER" id="PTHR28008:SF1">
    <property type="entry name" value="DOMAIN PROTEIN, PUTATIVE (AFU_ORTHOLOGUE AFUA_3G10980)-RELATED"/>
    <property type="match status" value="1"/>
</dbReference>
<keyword evidence="1" id="KW-0472">Membrane</keyword>
<evidence type="ECO:0000256" key="1">
    <source>
        <dbReference type="SAM" id="Phobius"/>
    </source>
</evidence>
<dbReference type="AlphaFoldDB" id="A0A445N0N7"/>
<feature type="transmembrane region" description="Helical" evidence="1">
    <location>
        <begin position="59"/>
        <end position="89"/>
    </location>
</feature>
<feature type="transmembrane region" description="Helical" evidence="1">
    <location>
        <begin position="109"/>
        <end position="126"/>
    </location>
</feature>